<gene>
    <name evidence="4" type="primary">LOC118404665</name>
</gene>
<feature type="coiled-coil region" evidence="1">
    <location>
        <begin position="236"/>
        <end position="299"/>
    </location>
</feature>
<dbReference type="RefSeq" id="XP_035659798.1">
    <property type="nucleotide sequence ID" value="XM_035803905.1"/>
</dbReference>
<dbReference type="GeneID" id="118404665"/>
<dbReference type="KEGG" id="bfo:118404665"/>
<feature type="compositionally biased region" description="Acidic residues" evidence="2">
    <location>
        <begin position="1094"/>
        <end position="1123"/>
    </location>
</feature>
<keyword evidence="1" id="KW-0175">Coiled coil</keyword>
<feature type="region of interest" description="Disordered" evidence="2">
    <location>
        <begin position="1094"/>
        <end position="1158"/>
    </location>
</feature>
<name>A0A9J7KH44_BRAFL</name>
<evidence type="ECO:0000313" key="4">
    <source>
        <dbReference type="RefSeq" id="XP_035659798.1"/>
    </source>
</evidence>
<reference evidence="3" key="1">
    <citation type="journal article" date="2020" name="Nat. Ecol. Evol.">
        <title>Deeply conserved synteny resolves early events in vertebrate evolution.</title>
        <authorList>
            <person name="Simakov O."/>
            <person name="Marletaz F."/>
            <person name="Yue J.X."/>
            <person name="O'Connell B."/>
            <person name="Jenkins J."/>
            <person name="Brandt A."/>
            <person name="Calef R."/>
            <person name="Tung C.H."/>
            <person name="Huang T.K."/>
            <person name="Schmutz J."/>
            <person name="Satoh N."/>
            <person name="Yu J.K."/>
            <person name="Putnam N.H."/>
            <person name="Green R.E."/>
            <person name="Rokhsar D.S."/>
        </authorList>
    </citation>
    <scope>NUCLEOTIDE SEQUENCE [LARGE SCALE GENOMIC DNA]</scope>
    <source>
        <strain evidence="3">S238N-H82</strain>
    </source>
</reference>
<sequence length="1172" mass="133614">MATAKKRKIDDVTFLQRRSNTRAASKIHPRLRLSLQPLDVDETLEKLSVMGDRTKDDIQRRKLWALERILDELRLPVTASDKCSSGWLDFDYAYALFCSFFVTSPSVEYFRDVLFHEDVGLPVVLYTRPTGERLVILSNKCGSASVDMANLLSHMCEQDDERELHQASTESPLTADLVHRVLESMTNEYDRWMAKLLLCTDKSRSEIYQLGIHPDRARKLLVTLKERLSAWEGSKIAAKDTTHLRLTKRLENLEEKIKLIEQKIEQVSGRWTAERIGDLQEQKVMLEESLDNVKKLKDAETPYHRQRLQQVVMRKAKELAAGNRIKQRSLGAGTEPKLDSEDEEWIAKCIEDKTTVHGRRHESVLYTHHRVKSRDLLRLANYRRLQRGATLIRSVSTVAVRSRPTNVRSKQAKRHKGKGLWCSKKPPKTEDRDNECTHHQRKHVALAKEHLFGNGTDVSKSHGLIISMDDKAYLRPGTSEGFTSARCQTVLQLAEDSTRKLPLHDFPEPSMYITPSAFRLMRKESVDAGGESRLKSTDDVSLAVIHPKAYVGTNGTTWGSNLMRLRRECPAEFEIELSPDNVKHSTPIRKLCAWVGDSVAYFMDCTMEGDVMKVTQDHDCPFRMYELQRIQSLKDQVTRATEEWCDEKGTLPGREIATGSEVVDMVASLSDKIEEVVAALSECTGAPLWQHYCDAMETCCTVQKFLSNLRLPQPCPQLLELTDAGPGVGVSNFEVRFRAAERARIHSTDLLCRIHRAREDSGQNEAERLNASMGDAICDGGTIRWQHFSPLHGLTEEDLSTMTRSSLEDHRQKMEEKNAWAVAEEIRLRIDDSPAPTGFIKSFIVDQPGSQFFFNRDHLLRYMKTAKTLRTSLPGYHYFHKIEVFLEKHFTIGELYMEYVKGSCKGLSGEQELCDFCMNHDFIGPAPAPVPRPYPDYERLPEFHYMPYDKTPCDSRPPDDYQPRAQLKAAVSNKSVQIDNAKSIDQFSQKYIVSVENVKQYVEHMRLVHLMKVKRATLAVEKRKQREEKEYDDYDWEGLYKEGQLAALRVTELDKYLSAHKLSLKGKKGNKVDLVRAHIGKTVCSKLLLNDDTSDADDTLDESDSEDASSAETDEESDVDEVVLEMGTDASSDSDTDDGQGAVGVGTNEDVSISRFGRRRQQKVVNPDYFYW</sequence>
<accession>A0A9J7KH44</accession>
<reference evidence="4" key="2">
    <citation type="submission" date="2025-08" db="UniProtKB">
        <authorList>
            <consortium name="RefSeq"/>
        </authorList>
    </citation>
    <scope>IDENTIFICATION</scope>
    <source>
        <strain evidence="4">S238N-H82</strain>
        <tissue evidence="4">Testes</tissue>
    </source>
</reference>
<proteinExistence type="predicted"/>
<dbReference type="OMA" id="CDNENTH"/>
<feature type="region of interest" description="Disordered" evidence="2">
    <location>
        <begin position="402"/>
        <end position="435"/>
    </location>
</feature>
<evidence type="ECO:0000256" key="1">
    <source>
        <dbReference type="SAM" id="Coils"/>
    </source>
</evidence>
<organism evidence="3 4">
    <name type="scientific">Branchiostoma floridae</name>
    <name type="common">Florida lancelet</name>
    <name type="synonym">Amphioxus</name>
    <dbReference type="NCBI Taxonomy" id="7739"/>
    <lineage>
        <taxon>Eukaryota</taxon>
        <taxon>Metazoa</taxon>
        <taxon>Chordata</taxon>
        <taxon>Cephalochordata</taxon>
        <taxon>Leptocardii</taxon>
        <taxon>Amphioxiformes</taxon>
        <taxon>Branchiostomatidae</taxon>
        <taxon>Branchiostoma</taxon>
    </lineage>
</organism>
<evidence type="ECO:0000313" key="3">
    <source>
        <dbReference type="Proteomes" id="UP000001554"/>
    </source>
</evidence>
<protein>
    <submittedName>
        <fullName evidence="4">Uncharacterized protein LOC118404665</fullName>
    </submittedName>
</protein>
<dbReference type="OrthoDB" id="6090131at2759"/>
<dbReference type="Proteomes" id="UP000001554">
    <property type="component" value="Chromosome 17"/>
</dbReference>
<keyword evidence="3" id="KW-1185">Reference proteome</keyword>
<dbReference type="AlphaFoldDB" id="A0A9J7KH44"/>
<evidence type="ECO:0000256" key="2">
    <source>
        <dbReference type="SAM" id="MobiDB-lite"/>
    </source>
</evidence>